<dbReference type="Pfam" id="PF04978">
    <property type="entry name" value="MST"/>
    <property type="match status" value="1"/>
</dbReference>
<evidence type="ECO:0000313" key="2">
    <source>
        <dbReference type="Proteomes" id="UP001589793"/>
    </source>
</evidence>
<sequence>MDTTAPVLPVYEDTRPMSATMPLLGGERELLDAWLDMYRETALIKVAGLTAEQLCRRAVPPSNLSLMGILRHLTEVEAYWLREVLHGEDVADLYSTREDPDGDIEQASAQTAAEDLAAYRAEVARSREAAASWGDLAGPVRGLRRGEQLNLRWILTHLIEEYARHLGHMDLLREATDGSTGY</sequence>
<dbReference type="Gene3D" id="1.20.120.450">
    <property type="entry name" value="dinb family like domain"/>
    <property type="match status" value="1"/>
</dbReference>
<proteinExistence type="predicted"/>
<comment type="caution">
    <text evidence="1">The sequence shown here is derived from an EMBL/GenBank/DDBJ whole genome shotgun (WGS) entry which is preliminary data.</text>
</comment>
<accession>A0ABV6R9L8</accession>
<organism evidence="1 2">
    <name type="scientific">Brachybacterium hainanense</name>
    <dbReference type="NCBI Taxonomy" id="1541174"/>
    <lineage>
        <taxon>Bacteria</taxon>
        <taxon>Bacillati</taxon>
        <taxon>Actinomycetota</taxon>
        <taxon>Actinomycetes</taxon>
        <taxon>Micrococcales</taxon>
        <taxon>Dermabacteraceae</taxon>
        <taxon>Brachybacterium</taxon>
    </lineage>
</organism>
<dbReference type="Proteomes" id="UP001589793">
    <property type="component" value="Unassembled WGS sequence"/>
</dbReference>
<evidence type="ECO:0000313" key="1">
    <source>
        <dbReference type="EMBL" id="MFC0673691.1"/>
    </source>
</evidence>
<dbReference type="RefSeq" id="WP_376979457.1">
    <property type="nucleotide sequence ID" value="NZ_JBHLSV010000006.1"/>
</dbReference>
<dbReference type="EMBL" id="JBHLSV010000006">
    <property type="protein sequence ID" value="MFC0673691.1"/>
    <property type="molecule type" value="Genomic_DNA"/>
</dbReference>
<name>A0ABV6R9L8_9MICO</name>
<dbReference type="SUPFAM" id="SSF109854">
    <property type="entry name" value="DinB/YfiT-like putative metalloenzymes"/>
    <property type="match status" value="1"/>
</dbReference>
<dbReference type="InterPro" id="IPR007061">
    <property type="entry name" value="MST-like"/>
</dbReference>
<reference evidence="1 2" key="1">
    <citation type="submission" date="2024-09" db="EMBL/GenBank/DDBJ databases">
        <authorList>
            <person name="Sun Q."/>
            <person name="Mori K."/>
        </authorList>
    </citation>
    <scope>NUCLEOTIDE SEQUENCE [LARGE SCALE GENOMIC DNA]</scope>
    <source>
        <strain evidence="1 2">CICC 10874</strain>
    </source>
</reference>
<protein>
    <submittedName>
        <fullName evidence="1">DinB family protein</fullName>
    </submittedName>
</protein>
<keyword evidence="2" id="KW-1185">Reference proteome</keyword>
<gene>
    <name evidence="1" type="ORF">ACFFF6_06965</name>
</gene>
<dbReference type="InterPro" id="IPR034660">
    <property type="entry name" value="DinB/YfiT-like"/>
</dbReference>